<feature type="transmembrane region" description="Helical" evidence="5">
    <location>
        <begin position="180"/>
        <end position="201"/>
    </location>
</feature>
<feature type="domain" description="PAC" evidence="7">
    <location>
        <begin position="427"/>
        <end position="477"/>
    </location>
</feature>
<proteinExistence type="predicted"/>
<feature type="transmembrane region" description="Helical" evidence="5">
    <location>
        <begin position="12"/>
        <end position="33"/>
    </location>
</feature>
<keyword evidence="9" id="KW-1185">Reference proteome</keyword>
<evidence type="ECO:0000256" key="1">
    <source>
        <dbReference type="ARBA" id="ARBA00023015"/>
    </source>
</evidence>
<dbReference type="PANTHER" id="PTHR34236">
    <property type="entry name" value="DIMETHYL SULFOXIDE REDUCTASE TRANSCRIPTIONAL ACTIVATOR"/>
    <property type="match status" value="1"/>
</dbReference>
<keyword evidence="2" id="KW-0804">Transcription</keyword>
<dbReference type="PANTHER" id="PTHR34236:SF1">
    <property type="entry name" value="DIMETHYL SULFOXIDE REDUCTASE TRANSCRIPTIONAL ACTIVATOR"/>
    <property type="match status" value="1"/>
</dbReference>
<dbReference type="EMBL" id="FNBO01000013">
    <property type="protein sequence ID" value="SDG04873.1"/>
    <property type="molecule type" value="Genomic_DNA"/>
</dbReference>
<feature type="transmembrane region" description="Helical" evidence="5">
    <location>
        <begin position="71"/>
        <end position="92"/>
    </location>
</feature>
<evidence type="ECO:0000313" key="9">
    <source>
        <dbReference type="Proteomes" id="UP000324020"/>
    </source>
</evidence>
<dbReference type="Pfam" id="PF16927">
    <property type="entry name" value="HisKA_7TM"/>
    <property type="match status" value="1"/>
</dbReference>
<dbReference type="Proteomes" id="UP000324020">
    <property type="component" value="Unassembled WGS sequence"/>
</dbReference>
<keyword evidence="5" id="KW-0472">Membrane</keyword>
<dbReference type="OrthoDB" id="323446at2157"/>
<dbReference type="Gene3D" id="3.30.450.20">
    <property type="entry name" value="PAS domain"/>
    <property type="match status" value="1"/>
</dbReference>
<accession>A0A1G7R2A4</accession>
<dbReference type="InterPro" id="IPR035965">
    <property type="entry name" value="PAS-like_dom_sf"/>
</dbReference>
<dbReference type="Pfam" id="PF13188">
    <property type="entry name" value="PAS_8"/>
    <property type="match status" value="2"/>
</dbReference>
<dbReference type="InterPro" id="IPR007050">
    <property type="entry name" value="HTH_bacterioopsin"/>
</dbReference>
<dbReference type="InterPro" id="IPR031621">
    <property type="entry name" value="HisKA_7TM"/>
</dbReference>
<dbReference type="RefSeq" id="WP_149799567.1">
    <property type="nucleotide sequence ID" value="NZ_FNBO01000013.1"/>
</dbReference>
<dbReference type="Pfam" id="PF04967">
    <property type="entry name" value="HTH_10"/>
    <property type="match status" value="1"/>
</dbReference>
<name>A0A1G7R2A4_9EURY</name>
<feature type="domain" description="PAS" evidence="6">
    <location>
        <begin position="341"/>
        <end position="379"/>
    </location>
</feature>
<evidence type="ECO:0000259" key="7">
    <source>
        <dbReference type="PROSITE" id="PS50113"/>
    </source>
</evidence>
<dbReference type="SUPFAM" id="SSF55785">
    <property type="entry name" value="PYP-like sensor domain (PAS domain)"/>
    <property type="match status" value="1"/>
</dbReference>
<dbReference type="AlphaFoldDB" id="A0A1G7R2A4"/>
<evidence type="ECO:0000256" key="5">
    <source>
        <dbReference type="SAM" id="Phobius"/>
    </source>
</evidence>
<dbReference type="InterPro" id="IPR000014">
    <property type="entry name" value="PAS"/>
</dbReference>
<dbReference type="InterPro" id="IPR031803">
    <property type="entry name" value="BAT_GAF/HTH-assoc"/>
</dbReference>
<feature type="coiled-coil region" evidence="3">
    <location>
        <begin position="468"/>
        <end position="499"/>
    </location>
</feature>
<reference evidence="8 9" key="1">
    <citation type="submission" date="2016-10" db="EMBL/GenBank/DDBJ databases">
        <authorList>
            <person name="Varghese N."/>
            <person name="Submissions S."/>
        </authorList>
    </citation>
    <scope>NUCLEOTIDE SEQUENCE [LARGE SCALE GENOMIC DNA]</scope>
    <source>
        <strain evidence="8 9">CGMCC 1.3527</strain>
    </source>
</reference>
<dbReference type="PROSITE" id="PS50112">
    <property type="entry name" value="PAS"/>
    <property type="match status" value="1"/>
</dbReference>
<protein>
    <submittedName>
        <fullName evidence="8">Predicted DNA binding protein, contains HTH domain</fullName>
    </submittedName>
</protein>
<feature type="region of interest" description="Disordered" evidence="4">
    <location>
        <begin position="405"/>
        <end position="424"/>
    </location>
</feature>
<keyword evidence="3" id="KW-0175">Coiled coil</keyword>
<feature type="transmembrane region" description="Helical" evidence="5">
    <location>
        <begin position="104"/>
        <end position="122"/>
    </location>
</feature>
<evidence type="ECO:0000313" key="8">
    <source>
        <dbReference type="EMBL" id="SDG04873.1"/>
    </source>
</evidence>
<feature type="transmembrane region" description="Helical" evidence="5">
    <location>
        <begin position="154"/>
        <end position="173"/>
    </location>
</feature>
<evidence type="ECO:0000256" key="4">
    <source>
        <dbReference type="SAM" id="MobiDB-lite"/>
    </source>
</evidence>
<dbReference type="Pfam" id="PF15915">
    <property type="entry name" value="BAT"/>
    <property type="match status" value="1"/>
</dbReference>
<keyword evidence="5" id="KW-1133">Transmembrane helix</keyword>
<evidence type="ECO:0000259" key="6">
    <source>
        <dbReference type="PROSITE" id="PS50112"/>
    </source>
</evidence>
<dbReference type="PROSITE" id="PS50113">
    <property type="entry name" value="PAC"/>
    <property type="match status" value="1"/>
</dbReference>
<keyword evidence="5" id="KW-0812">Transmembrane</keyword>
<feature type="transmembrane region" description="Helical" evidence="5">
    <location>
        <begin position="40"/>
        <end position="59"/>
    </location>
</feature>
<evidence type="ECO:0000256" key="3">
    <source>
        <dbReference type="SAM" id="Coils"/>
    </source>
</evidence>
<organism evidence="8 9">
    <name type="scientific">Halorubrum xinjiangense</name>
    <dbReference type="NCBI Taxonomy" id="261291"/>
    <lineage>
        <taxon>Archaea</taxon>
        <taxon>Methanobacteriati</taxon>
        <taxon>Methanobacteriota</taxon>
        <taxon>Stenosarchaea group</taxon>
        <taxon>Halobacteria</taxon>
        <taxon>Halobacteriales</taxon>
        <taxon>Haloferacaceae</taxon>
        <taxon>Halorubrum</taxon>
    </lineage>
</organism>
<sequence>MSSWQYPPVLWLFVVASLSSFLIGLYAVWYTLYRERRRRVVVVAAITISIAVWVGTAAIKVASTDPAMKILWYRLEFVGHAWLPSLFVVLVLDYVAPERITRRLWSILLVIPVATIALAVGTPDGVFIDTLLVDAGDGYVTIEQQVTPLFGVQILWSVGATLVMTTAILWAVVRRRVPRFIGIIFGIAPLIPVVVFTLRALEIYPPGESGFDVTPAAIGATMAIDMVMIYRHRVFDRVHTGRSQALEAHAAGYLLVHDSGHIVDANAAAADLVGSPDREALIASDVRAHLPEAVLSSADRRVVIGDQTVFVERTAIAGVGGTGGYALLLTDITELAERERELTQYAALIEQLPVGVYRVDESADPSLRYANPALVEMLGAASLAELQATSIPWVRTLGDADAGGVATSSGEVADGGAQPELRSSSLRDETLRCARLDGTQFWGHATDVVVDGDDGRFIEGSMLDVTELKEAELAAVEARDELRRERDSTETLRQLLMETAAVPAIAATIAEQARERIGAAAVWVVEADGETVLATADEAVGGSGDATADEGVARRRTIAGVAQSAISARTPRVETDGGDESTPVTLLAVPATYEGVCYGAIVASEPDTDPREPLAEFAETVGFVQHRKQVRSVLTAPTVLQLAIEVTDSSHPLLAMCVDLRGTPFDPLAVTTTRPARGEGGVASLLVEASDAATAVSFAAAGDAVDTVVSAETREGVDGRSLVQVRTTAPIIGETIRTHAGFITGYTVYGSRLVVEAEFPRRTLAATVLADLREAWPGATLRTKRSRSRDTTDPVSVAGLTDRQAEVLAVATKMGFFERPQRATGADVAEVVNVSRTTVMKHLRAAEHELFTALFAGDDKT</sequence>
<gene>
    <name evidence="8" type="ORF">SAMN04488067_11384</name>
</gene>
<evidence type="ECO:0000256" key="2">
    <source>
        <dbReference type="ARBA" id="ARBA00023163"/>
    </source>
</evidence>
<keyword evidence="1" id="KW-0805">Transcription regulation</keyword>
<dbReference type="InterPro" id="IPR000700">
    <property type="entry name" value="PAS-assoc_C"/>
</dbReference>